<name>A0A0F9R9N8_9ZZZZ</name>
<accession>A0A0F9R9N8</accession>
<organism evidence="1">
    <name type="scientific">marine sediment metagenome</name>
    <dbReference type="NCBI Taxonomy" id="412755"/>
    <lineage>
        <taxon>unclassified sequences</taxon>
        <taxon>metagenomes</taxon>
        <taxon>ecological metagenomes</taxon>
    </lineage>
</organism>
<dbReference type="AlphaFoldDB" id="A0A0F9R9N8"/>
<evidence type="ECO:0000313" key="1">
    <source>
        <dbReference type="EMBL" id="KKN21896.1"/>
    </source>
</evidence>
<comment type="caution">
    <text evidence="1">The sequence shown here is derived from an EMBL/GenBank/DDBJ whole genome shotgun (WGS) entry which is preliminary data.</text>
</comment>
<sequence length="81" mass="8377">MPLLPILTKCIPISGFFVRTKSPPSAVRTSIGLGLYIGLAAAIGGAQQFIAATGKGARVQAVNPISGQDAIVWIEGETRGR</sequence>
<dbReference type="EMBL" id="LAZR01003110">
    <property type="protein sequence ID" value="KKN21896.1"/>
    <property type="molecule type" value="Genomic_DNA"/>
</dbReference>
<gene>
    <name evidence="1" type="ORF">LCGC14_0920820</name>
</gene>
<proteinExistence type="predicted"/>
<reference evidence="1" key="1">
    <citation type="journal article" date="2015" name="Nature">
        <title>Complex archaea that bridge the gap between prokaryotes and eukaryotes.</title>
        <authorList>
            <person name="Spang A."/>
            <person name="Saw J.H."/>
            <person name="Jorgensen S.L."/>
            <person name="Zaremba-Niedzwiedzka K."/>
            <person name="Martijn J."/>
            <person name="Lind A.E."/>
            <person name="van Eijk R."/>
            <person name="Schleper C."/>
            <person name="Guy L."/>
            <person name="Ettema T.J."/>
        </authorList>
    </citation>
    <scope>NUCLEOTIDE SEQUENCE</scope>
</reference>
<protein>
    <submittedName>
        <fullName evidence="1">Uncharacterized protein</fullName>
    </submittedName>
</protein>